<keyword evidence="3 7" id="KW-0813">Transport</keyword>
<proteinExistence type="inferred from homology"/>
<name>A0A6H0XSY0_9PEZI</name>
<evidence type="ECO:0000313" key="10">
    <source>
        <dbReference type="Proteomes" id="UP000503462"/>
    </source>
</evidence>
<keyword evidence="5 7" id="KW-0653">Protein transport</keyword>
<evidence type="ECO:0000256" key="1">
    <source>
        <dbReference type="ARBA" id="ARBA00004170"/>
    </source>
</evidence>
<evidence type="ECO:0000313" key="9">
    <source>
        <dbReference type="EMBL" id="QIW97770.1"/>
    </source>
</evidence>
<dbReference type="Pfam" id="PF09696">
    <property type="entry name" value="Ctf8"/>
    <property type="match status" value="1"/>
</dbReference>
<dbReference type="GO" id="GO:0007064">
    <property type="term" value="P:mitotic sister chromatid cohesion"/>
    <property type="evidence" value="ECO:0007669"/>
    <property type="project" value="InterPro"/>
</dbReference>
<dbReference type="PRINTS" id="PR00448">
    <property type="entry name" value="NSFATTACHMNT"/>
</dbReference>
<dbReference type="GO" id="GO:0006886">
    <property type="term" value="P:intracellular protein transport"/>
    <property type="evidence" value="ECO:0007669"/>
    <property type="project" value="UniProtKB-UniRule"/>
</dbReference>
<dbReference type="AlphaFoldDB" id="A0A6H0XSY0"/>
<sequence>MAQDPRAILQKADKAAQSAGGGFSFFGGKTEKLENAVELYTQAANAFRMQKAGKEAGQCFEKAASIQQSKLNEPDDAANTLTEAFKAYRKDDPEDAARCLEQAIQHYTLKGNFRRAAGHKQNVAELYEVEIGDAKRAAEAYEMAAGWYENDNAEALANKLYLKLADLSALAADYTKAIANYERAAKSAINNNLMKWSVKEYLLKSGICHLAMNDSVATNRALESYRDLDPTFTSTREHQLLVDLAEAVEEGDQEKFADKLFQAKTLHRWRITLCVNDDCAAVINHSPYTMGKINIFPTTSVSSPVDNPLPGIVKTPSGLALLEIQGTLNSTISDNDDGGQPAINIGKLSFPLYNAADAVESTSWQKKVHLYVGNNQRLTGELKKLPNPVAVLRKQESSAEEDLEVVDIIYYKIMFTHRPEPFGTTLEA</sequence>
<comment type="function">
    <text evidence="7">Required for vesicular transport between the endoplasmic reticulum and the Golgi apparatus.</text>
</comment>
<dbReference type="PANTHER" id="PTHR13768:SF8">
    <property type="entry name" value="ALPHA-SOLUBLE NSF ATTACHMENT PROTEIN"/>
    <property type="match status" value="1"/>
</dbReference>
<evidence type="ECO:0000256" key="4">
    <source>
        <dbReference type="ARBA" id="ARBA00022892"/>
    </source>
</evidence>
<organism evidence="9 10">
    <name type="scientific">Peltaster fructicola</name>
    <dbReference type="NCBI Taxonomy" id="286661"/>
    <lineage>
        <taxon>Eukaryota</taxon>
        <taxon>Fungi</taxon>
        <taxon>Dikarya</taxon>
        <taxon>Ascomycota</taxon>
        <taxon>Pezizomycotina</taxon>
        <taxon>Dothideomycetes</taxon>
        <taxon>Dothideomycetes incertae sedis</taxon>
        <taxon>Peltaster</taxon>
    </lineage>
</organism>
<gene>
    <name evidence="9" type="ORF">AMS68_003288</name>
</gene>
<dbReference type="CDD" id="cd15832">
    <property type="entry name" value="SNAP"/>
    <property type="match status" value="1"/>
</dbReference>
<dbReference type="InterPro" id="IPR018607">
    <property type="entry name" value="Ctf8"/>
</dbReference>
<protein>
    <recommendedName>
        <fullName evidence="11">TPR-like protein</fullName>
    </recommendedName>
</protein>
<dbReference type="Gene3D" id="1.25.40.10">
    <property type="entry name" value="Tetratricopeptide repeat domain"/>
    <property type="match status" value="1"/>
</dbReference>
<dbReference type="PANTHER" id="PTHR13768">
    <property type="entry name" value="SOLUBLE NSF ATTACHMENT PROTEIN SNAP"/>
    <property type="match status" value="1"/>
</dbReference>
<dbReference type="FunFam" id="1.25.40.10:FF:000049">
    <property type="entry name" value="Alpha-soluble NSF attachment protein-like"/>
    <property type="match status" value="1"/>
</dbReference>
<keyword evidence="10" id="KW-1185">Reference proteome</keyword>
<keyword evidence="8" id="KW-0175">Coiled coil</keyword>
<keyword evidence="6 7" id="KW-0472">Membrane</keyword>
<dbReference type="GO" id="GO:0005774">
    <property type="term" value="C:vacuolar membrane"/>
    <property type="evidence" value="ECO:0007669"/>
    <property type="project" value="TreeGrafter"/>
</dbReference>
<dbReference type="Pfam" id="PF14938">
    <property type="entry name" value="SNAP"/>
    <property type="match status" value="1"/>
</dbReference>
<evidence type="ECO:0000256" key="8">
    <source>
        <dbReference type="SAM" id="Coils"/>
    </source>
</evidence>
<evidence type="ECO:0000256" key="5">
    <source>
        <dbReference type="ARBA" id="ARBA00022927"/>
    </source>
</evidence>
<evidence type="ECO:0000256" key="2">
    <source>
        <dbReference type="ARBA" id="ARBA00010050"/>
    </source>
</evidence>
<comment type="similarity">
    <text evidence="2 7">Belongs to the SNAP family.</text>
</comment>
<dbReference type="SUPFAM" id="SSF48452">
    <property type="entry name" value="TPR-like"/>
    <property type="match status" value="1"/>
</dbReference>
<dbReference type="EMBL" id="CP051140">
    <property type="protein sequence ID" value="QIW97770.1"/>
    <property type="molecule type" value="Genomic_DNA"/>
</dbReference>
<dbReference type="GO" id="GO:0019905">
    <property type="term" value="F:syntaxin binding"/>
    <property type="evidence" value="ECO:0007669"/>
    <property type="project" value="TreeGrafter"/>
</dbReference>
<dbReference type="GO" id="GO:0031390">
    <property type="term" value="C:Ctf18 RFC-like complex"/>
    <property type="evidence" value="ECO:0007669"/>
    <property type="project" value="InterPro"/>
</dbReference>
<dbReference type="OrthoDB" id="9984275at2759"/>
<accession>A0A6H0XSY0</accession>
<dbReference type="GO" id="GO:0031201">
    <property type="term" value="C:SNARE complex"/>
    <property type="evidence" value="ECO:0007669"/>
    <property type="project" value="TreeGrafter"/>
</dbReference>
<evidence type="ECO:0000256" key="7">
    <source>
        <dbReference type="RuleBase" id="RU367013"/>
    </source>
</evidence>
<comment type="subcellular location">
    <subcellularLocation>
        <location evidence="1 7">Membrane</location>
        <topology evidence="1 7">Peripheral membrane protein</topology>
    </subcellularLocation>
</comment>
<evidence type="ECO:0008006" key="11">
    <source>
        <dbReference type="Google" id="ProtNLM"/>
    </source>
</evidence>
<evidence type="ECO:0000256" key="6">
    <source>
        <dbReference type="ARBA" id="ARBA00023136"/>
    </source>
</evidence>
<feature type="coiled-coil region" evidence="8">
    <location>
        <begin position="164"/>
        <end position="191"/>
    </location>
</feature>
<dbReference type="GO" id="GO:0005483">
    <property type="term" value="F:soluble NSF attachment protein activity"/>
    <property type="evidence" value="ECO:0007669"/>
    <property type="project" value="UniProtKB-ARBA"/>
</dbReference>
<dbReference type="InterPro" id="IPR011990">
    <property type="entry name" value="TPR-like_helical_dom_sf"/>
</dbReference>
<reference evidence="9 10" key="1">
    <citation type="journal article" date="2016" name="Sci. Rep.">
        <title>Peltaster fructicola genome reveals evolution from an invasive phytopathogen to an ectophytic parasite.</title>
        <authorList>
            <person name="Xu C."/>
            <person name="Chen H."/>
            <person name="Gleason M.L."/>
            <person name="Xu J.R."/>
            <person name="Liu H."/>
            <person name="Zhang R."/>
            <person name="Sun G."/>
        </authorList>
    </citation>
    <scope>NUCLEOTIDE SEQUENCE [LARGE SCALE GENOMIC DNA]</scope>
    <source>
        <strain evidence="9 10">LNHT1506</strain>
    </source>
</reference>
<dbReference type="GO" id="GO:0035494">
    <property type="term" value="P:SNARE complex disassembly"/>
    <property type="evidence" value="ECO:0007669"/>
    <property type="project" value="TreeGrafter"/>
</dbReference>
<evidence type="ECO:0000256" key="3">
    <source>
        <dbReference type="ARBA" id="ARBA00022448"/>
    </source>
</evidence>
<dbReference type="Proteomes" id="UP000503462">
    <property type="component" value="Chromosome 2"/>
</dbReference>
<keyword evidence="4 7" id="KW-0931">ER-Golgi transport</keyword>
<dbReference type="InterPro" id="IPR000744">
    <property type="entry name" value="NSF_attach"/>
</dbReference>